<organism evidence="2">
    <name type="scientific">hydrothermal vent metagenome</name>
    <dbReference type="NCBI Taxonomy" id="652676"/>
    <lineage>
        <taxon>unclassified sequences</taxon>
        <taxon>metagenomes</taxon>
        <taxon>ecological metagenomes</taxon>
    </lineage>
</organism>
<gene>
    <name evidence="2" type="ORF">MNBD_ACTINO02-1443</name>
</gene>
<dbReference type="PROSITE" id="PS51272">
    <property type="entry name" value="SLH"/>
    <property type="match status" value="1"/>
</dbReference>
<dbReference type="AlphaFoldDB" id="A0A3B0RLS1"/>
<name>A0A3B0RLS1_9ZZZZ</name>
<reference evidence="2" key="1">
    <citation type="submission" date="2018-06" db="EMBL/GenBank/DDBJ databases">
        <authorList>
            <person name="Zhirakovskaya E."/>
        </authorList>
    </citation>
    <scope>NUCLEOTIDE SEQUENCE</scope>
</reference>
<proteinExistence type="predicted"/>
<dbReference type="EMBL" id="UOEK01000025">
    <property type="protein sequence ID" value="VAV92401.1"/>
    <property type="molecule type" value="Genomic_DNA"/>
</dbReference>
<dbReference type="Pfam" id="PF00395">
    <property type="entry name" value="SLH"/>
    <property type="match status" value="1"/>
</dbReference>
<evidence type="ECO:0000313" key="2">
    <source>
        <dbReference type="EMBL" id="VAV92401.1"/>
    </source>
</evidence>
<accession>A0A3B0RLS1</accession>
<dbReference type="InterPro" id="IPR001119">
    <property type="entry name" value="SLH_dom"/>
</dbReference>
<sequence>MFSRTRSRRLLVLAVAALLVVPVAVFASDGFNDVPDTQLFHGDIAWMDANGITSGCGGGNYCPDDNVTRGQMAAFMKRLATKKVVNAATAETAATATTAGNGTIAQGYYSDPSFEADGFSTFSNPSTGVYCLGLDPTLGVDISNVIAQVTVEWGSSSGSDLLAYWWRGAGSCPADNIEVRTYDFASSGGNLTGVQASSDVAFVVTVWESSGLVDINAPVSVITDIDRNGS</sequence>
<evidence type="ECO:0000259" key="1">
    <source>
        <dbReference type="PROSITE" id="PS51272"/>
    </source>
</evidence>
<protein>
    <recommendedName>
        <fullName evidence="1">SLH domain-containing protein</fullName>
    </recommendedName>
</protein>
<feature type="domain" description="SLH" evidence="1">
    <location>
        <begin position="27"/>
        <end position="90"/>
    </location>
</feature>